<protein>
    <submittedName>
        <fullName evidence="2">Uncharacterized protein</fullName>
    </submittedName>
</protein>
<organism evidence="2 3">
    <name type="scientific">Elysia crispata</name>
    <name type="common">lettuce slug</name>
    <dbReference type="NCBI Taxonomy" id="231223"/>
    <lineage>
        <taxon>Eukaryota</taxon>
        <taxon>Metazoa</taxon>
        <taxon>Spiralia</taxon>
        <taxon>Lophotrochozoa</taxon>
        <taxon>Mollusca</taxon>
        <taxon>Gastropoda</taxon>
        <taxon>Heterobranchia</taxon>
        <taxon>Euthyneura</taxon>
        <taxon>Panpulmonata</taxon>
        <taxon>Sacoglossa</taxon>
        <taxon>Placobranchoidea</taxon>
        <taxon>Plakobranchidae</taxon>
        <taxon>Elysia</taxon>
    </lineage>
</organism>
<evidence type="ECO:0000256" key="1">
    <source>
        <dbReference type="SAM" id="MobiDB-lite"/>
    </source>
</evidence>
<name>A0AAE1DB29_9GAST</name>
<feature type="compositionally biased region" description="Basic and acidic residues" evidence="1">
    <location>
        <begin position="50"/>
        <end position="64"/>
    </location>
</feature>
<feature type="region of interest" description="Disordered" evidence="1">
    <location>
        <begin position="18"/>
        <end position="95"/>
    </location>
</feature>
<dbReference type="AlphaFoldDB" id="A0AAE1DB29"/>
<dbReference type="Proteomes" id="UP001283361">
    <property type="component" value="Unassembled WGS sequence"/>
</dbReference>
<accession>A0AAE1DB29</accession>
<dbReference type="EMBL" id="JAWDGP010004484">
    <property type="protein sequence ID" value="KAK3763922.1"/>
    <property type="molecule type" value="Genomic_DNA"/>
</dbReference>
<comment type="caution">
    <text evidence="2">The sequence shown here is derived from an EMBL/GenBank/DDBJ whole genome shotgun (WGS) entry which is preliminary data.</text>
</comment>
<keyword evidence="3" id="KW-1185">Reference proteome</keyword>
<evidence type="ECO:0000313" key="3">
    <source>
        <dbReference type="Proteomes" id="UP001283361"/>
    </source>
</evidence>
<reference evidence="2" key="1">
    <citation type="journal article" date="2023" name="G3 (Bethesda)">
        <title>A reference genome for the long-term kleptoplast-retaining sea slug Elysia crispata morphotype clarki.</title>
        <authorList>
            <person name="Eastman K.E."/>
            <person name="Pendleton A.L."/>
            <person name="Shaikh M.A."/>
            <person name="Suttiyut T."/>
            <person name="Ogas R."/>
            <person name="Tomko P."/>
            <person name="Gavelis G."/>
            <person name="Widhalm J.R."/>
            <person name="Wisecaver J.H."/>
        </authorList>
    </citation>
    <scope>NUCLEOTIDE SEQUENCE</scope>
    <source>
        <strain evidence="2">ECLA1</strain>
    </source>
</reference>
<sequence length="95" mass="10359">MHSPQLHYTARQERFRLAASDGRASCSAGQGGARMPETRRGQPDKIGLSEQRETDMEKGRDGDRPGSGISTKLRTLRSQGSTTAGRRRSIISACL</sequence>
<gene>
    <name evidence="2" type="ORF">RRG08_050570</name>
</gene>
<proteinExistence type="predicted"/>
<feature type="compositionally biased region" description="Polar residues" evidence="1">
    <location>
        <begin position="68"/>
        <end position="84"/>
    </location>
</feature>
<evidence type="ECO:0000313" key="2">
    <source>
        <dbReference type="EMBL" id="KAK3763922.1"/>
    </source>
</evidence>